<keyword evidence="3" id="KW-1185">Reference proteome</keyword>
<reference evidence="2 3" key="1">
    <citation type="journal article" date="2020" name="Genomics">
        <title>Complete, high-quality genomes from long-read metagenomic sequencing of two wolf lichen thalli reveals enigmatic genome architecture.</title>
        <authorList>
            <person name="McKenzie S.K."/>
            <person name="Walston R.F."/>
            <person name="Allen J.L."/>
        </authorList>
    </citation>
    <scope>NUCLEOTIDE SEQUENCE [LARGE SCALE GENOMIC DNA]</scope>
    <source>
        <strain evidence="2">WasteWater2</strain>
    </source>
</reference>
<dbReference type="OrthoDB" id="4774478at2759"/>
<proteinExistence type="predicted"/>
<dbReference type="GeneID" id="59287152"/>
<feature type="region of interest" description="Disordered" evidence="1">
    <location>
        <begin position="85"/>
        <end position="104"/>
    </location>
</feature>
<protein>
    <submittedName>
        <fullName evidence="2">Uncharacterized protein</fullName>
    </submittedName>
</protein>
<dbReference type="Proteomes" id="UP000578531">
    <property type="component" value="Unassembled WGS sequence"/>
</dbReference>
<evidence type="ECO:0000313" key="3">
    <source>
        <dbReference type="Proteomes" id="UP000578531"/>
    </source>
</evidence>
<organism evidence="2 3">
    <name type="scientific">Letharia columbiana</name>
    <dbReference type="NCBI Taxonomy" id="112416"/>
    <lineage>
        <taxon>Eukaryota</taxon>
        <taxon>Fungi</taxon>
        <taxon>Dikarya</taxon>
        <taxon>Ascomycota</taxon>
        <taxon>Pezizomycotina</taxon>
        <taxon>Lecanoromycetes</taxon>
        <taxon>OSLEUM clade</taxon>
        <taxon>Lecanoromycetidae</taxon>
        <taxon>Lecanorales</taxon>
        <taxon>Lecanorineae</taxon>
        <taxon>Parmeliaceae</taxon>
        <taxon>Letharia</taxon>
    </lineage>
</organism>
<gene>
    <name evidence="2" type="ORF">HO173_005490</name>
</gene>
<evidence type="ECO:0000313" key="2">
    <source>
        <dbReference type="EMBL" id="KAF6236398.1"/>
    </source>
</evidence>
<dbReference type="AlphaFoldDB" id="A0A8H6L5L5"/>
<sequence length="104" mass="11746">MMDGAAFLGPMPSDWGRVMRYCPRAYQVYVVSVNDMTGKVRLDHPRLDDIPIPPGWCLVGHPYDNVVNFFSNVDIGKVKVGYDPRMSPEASKERGVDLQDFRLA</sequence>
<feature type="compositionally biased region" description="Basic and acidic residues" evidence="1">
    <location>
        <begin position="90"/>
        <end position="104"/>
    </location>
</feature>
<comment type="caution">
    <text evidence="2">The sequence shown here is derived from an EMBL/GenBank/DDBJ whole genome shotgun (WGS) entry which is preliminary data.</text>
</comment>
<dbReference type="EMBL" id="JACCJC010000019">
    <property type="protein sequence ID" value="KAF6236398.1"/>
    <property type="molecule type" value="Genomic_DNA"/>
</dbReference>
<accession>A0A8H6L5L5</accession>
<name>A0A8H6L5L5_9LECA</name>
<evidence type="ECO:0000256" key="1">
    <source>
        <dbReference type="SAM" id="MobiDB-lite"/>
    </source>
</evidence>
<dbReference type="RefSeq" id="XP_037165744.1">
    <property type="nucleotide sequence ID" value="XM_037307406.1"/>
</dbReference>